<dbReference type="InterPro" id="IPR009056">
    <property type="entry name" value="Cyt_c-like_dom"/>
</dbReference>
<evidence type="ECO:0000256" key="6">
    <source>
        <dbReference type="ARBA" id="ARBA00023004"/>
    </source>
</evidence>
<keyword evidence="3 7" id="KW-0479">Metal-binding</keyword>
<dbReference type="PROSITE" id="PS51007">
    <property type="entry name" value="CYTC"/>
    <property type="match status" value="1"/>
</dbReference>
<dbReference type="GO" id="GO:0020037">
    <property type="term" value="F:heme binding"/>
    <property type="evidence" value="ECO:0007669"/>
    <property type="project" value="InterPro"/>
</dbReference>
<dbReference type="SUPFAM" id="SSF46626">
    <property type="entry name" value="Cytochrome c"/>
    <property type="match status" value="2"/>
</dbReference>
<dbReference type="GO" id="GO:0009055">
    <property type="term" value="F:electron transfer activity"/>
    <property type="evidence" value="ECO:0007669"/>
    <property type="project" value="InterPro"/>
</dbReference>
<dbReference type="InterPro" id="IPR004852">
    <property type="entry name" value="Di-haem_cyt_c_peroxidsae"/>
</dbReference>
<evidence type="ECO:0000256" key="4">
    <source>
        <dbReference type="ARBA" id="ARBA00022729"/>
    </source>
</evidence>
<dbReference type="GO" id="GO:0004130">
    <property type="term" value="F:cytochrome-c peroxidase activity"/>
    <property type="evidence" value="ECO:0007669"/>
    <property type="project" value="TreeGrafter"/>
</dbReference>
<dbReference type="Proteomes" id="UP000590740">
    <property type="component" value="Unassembled WGS sequence"/>
</dbReference>
<keyword evidence="6 7" id="KW-0408">Iron</keyword>
<feature type="region of interest" description="Disordered" evidence="8">
    <location>
        <begin position="410"/>
        <end position="432"/>
    </location>
</feature>
<comment type="caution">
    <text evidence="10">The sequence shown here is derived from an EMBL/GenBank/DDBJ whole genome shotgun (WGS) entry which is preliminary data.</text>
</comment>
<dbReference type="PANTHER" id="PTHR30600:SF10">
    <property type="entry name" value="BLL6722 PROTEIN"/>
    <property type="match status" value="1"/>
</dbReference>
<dbReference type="AlphaFoldDB" id="A0A7W7Y8J3"/>
<reference evidence="10 11" key="1">
    <citation type="submission" date="2020-08" db="EMBL/GenBank/DDBJ databases">
        <title>Genomic Encyclopedia of Type Strains, Phase IV (KMG-IV): sequencing the most valuable type-strain genomes for metagenomic binning, comparative biology and taxonomic classification.</title>
        <authorList>
            <person name="Goeker M."/>
        </authorList>
    </citation>
    <scope>NUCLEOTIDE SEQUENCE [LARGE SCALE GENOMIC DNA]</scope>
    <source>
        <strain evidence="10 11">DSM 12252</strain>
    </source>
</reference>
<dbReference type="InterPro" id="IPR036909">
    <property type="entry name" value="Cyt_c-like_dom_sf"/>
</dbReference>
<keyword evidence="11" id="KW-1185">Reference proteome</keyword>
<keyword evidence="10" id="KW-0575">Peroxidase</keyword>
<dbReference type="EMBL" id="JACHIG010000002">
    <property type="protein sequence ID" value="MBB5031559.1"/>
    <property type="molecule type" value="Genomic_DNA"/>
</dbReference>
<accession>A0A7W7Y8J3</accession>
<feature type="domain" description="Cytochrome c" evidence="9">
    <location>
        <begin position="236"/>
        <end position="403"/>
    </location>
</feature>
<sequence>MPKNEIGFFRDWLKRNSGKHIAKQSPVTNEQSLGATLYSDKNLSLLRNQSCASCHSLQPAKDHITHEPLGAAGFVDPANVELLTPVSKGSVPGRFGGLNAPASGYAAFSPAFQWDGTQGLFFGGQFWDGRAPDLKTQAGMPFLNPVEMAMPSQWAVVSRLKGNPYYRRAFATLYKLDLDSIPEREGAAASAQAPAGVAAVFAALTHAIAEFEKSRLFNRFTSKFDFYLAGRIELAPQEVRGLNLFTGKAKCAGCHVSNPTVATDGTPFPPLFTDFSYDNIGAPRNTRIPGNPEPNLGLGGRADVADITFGGEVGKHKVMSLRNIAVTAPYGHNGVFTTLEQIVHFYNTRDVLGRVASNQAAGFGTAGWPAPEVPANVNDVELGALGLTDQEEADVVSFLKTLTDDYPTWGKDPKIPAGTPSPFAATPFPPMP</sequence>
<dbReference type="PANTHER" id="PTHR30600">
    <property type="entry name" value="CYTOCHROME C PEROXIDASE-RELATED"/>
    <property type="match status" value="1"/>
</dbReference>
<dbReference type="Gene3D" id="1.10.760.10">
    <property type="entry name" value="Cytochrome c-like domain"/>
    <property type="match status" value="2"/>
</dbReference>
<evidence type="ECO:0000259" key="9">
    <source>
        <dbReference type="PROSITE" id="PS51007"/>
    </source>
</evidence>
<feature type="compositionally biased region" description="Low complexity" evidence="8">
    <location>
        <begin position="416"/>
        <end position="426"/>
    </location>
</feature>
<gene>
    <name evidence="10" type="ORF">HNQ65_001127</name>
</gene>
<name>A0A7W7Y8J3_9BACT</name>
<evidence type="ECO:0000256" key="2">
    <source>
        <dbReference type="ARBA" id="ARBA00022617"/>
    </source>
</evidence>
<proteinExistence type="predicted"/>
<dbReference type="RefSeq" id="WP_184338503.1">
    <property type="nucleotide sequence ID" value="NZ_JACHIG010000002.1"/>
</dbReference>
<evidence type="ECO:0000256" key="1">
    <source>
        <dbReference type="ARBA" id="ARBA00004196"/>
    </source>
</evidence>
<dbReference type="InterPro" id="IPR051395">
    <property type="entry name" value="Cytochrome_c_Peroxidase/MauG"/>
</dbReference>
<evidence type="ECO:0000256" key="7">
    <source>
        <dbReference type="PROSITE-ProRule" id="PRU00433"/>
    </source>
</evidence>
<dbReference type="GO" id="GO:0046872">
    <property type="term" value="F:metal ion binding"/>
    <property type="evidence" value="ECO:0007669"/>
    <property type="project" value="UniProtKB-KW"/>
</dbReference>
<keyword evidence="4" id="KW-0732">Signal</keyword>
<keyword evidence="5" id="KW-0560">Oxidoreductase</keyword>
<protein>
    <submittedName>
        <fullName evidence="10">Cytochrome c peroxidase</fullName>
    </submittedName>
</protein>
<evidence type="ECO:0000313" key="11">
    <source>
        <dbReference type="Proteomes" id="UP000590740"/>
    </source>
</evidence>
<evidence type="ECO:0000256" key="3">
    <source>
        <dbReference type="ARBA" id="ARBA00022723"/>
    </source>
</evidence>
<comment type="subcellular location">
    <subcellularLocation>
        <location evidence="1">Cell envelope</location>
    </subcellularLocation>
</comment>
<keyword evidence="2 7" id="KW-0349">Heme</keyword>
<evidence type="ECO:0000313" key="10">
    <source>
        <dbReference type="EMBL" id="MBB5031559.1"/>
    </source>
</evidence>
<evidence type="ECO:0000256" key="8">
    <source>
        <dbReference type="SAM" id="MobiDB-lite"/>
    </source>
</evidence>
<dbReference type="Pfam" id="PF03150">
    <property type="entry name" value="CCP_MauG"/>
    <property type="match status" value="1"/>
</dbReference>
<dbReference type="GO" id="GO:0030313">
    <property type="term" value="C:cell envelope"/>
    <property type="evidence" value="ECO:0007669"/>
    <property type="project" value="UniProtKB-SubCell"/>
</dbReference>
<organism evidence="10 11">
    <name type="scientific">Prosthecobacter vanneervenii</name>
    <dbReference type="NCBI Taxonomy" id="48466"/>
    <lineage>
        <taxon>Bacteria</taxon>
        <taxon>Pseudomonadati</taxon>
        <taxon>Verrucomicrobiota</taxon>
        <taxon>Verrucomicrobiia</taxon>
        <taxon>Verrucomicrobiales</taxon>
        <taxon>Verrucomicrobiaceae</taxon>
        <taxon>Prosthecobacter</taxon>
    </lineage>
</organism>
<evidence type="ECO:0000256" key="5">
    <source>
        <dbReference type="ARBA" id="ARBA00023002"/>
    </source>
</evidence>